<evidence type="ECO:0000256" key="1">
    <source>
        <dbReference type="SAM" id="SignalP"/>
    </source>
</evidence>
<sequence>MKFSAIFTSIVTVLSATVYAQTEPPDPTDPCKTCDDKFISCKNSWGCWVPGSNCDYSCNRDVCANYPECNHKCGYNEC</sequence>
<organism evidence="2 3">
    <name type="scientific">Pleomassaria siparia CBS 279.74</name>
    <dbReference type="NCBI Taxonomy" id="1314801"/>
    <lineage>
        <taxon>Eukaryota</taxon>
        <taxon>Fungi</taxon>
        <taxon>Dikarya</taxon>
        <taxon>Ascomycota</taxon>
        <taxon>Pezizomycotina</taxon>
        <taxon>Dothideomycetes</taxon>
        <taxon>Pleosporomycetidae</taxon>
        <taxon>Pleosporales</taxon>
        <taxon>Pleomassariaceae</taxon>
        <taxon>Pleomassaria</taxon>
    </lineage>
</organism>
<feature type="chain" id="PRO_5026093116" description="Carbohydrate-binding module family 18 protein" evidence="1">
    <location>
        <begin position="21"/>
        <end position="78"/>
    </location>
</feature>
<dbReference type="EMBL" id="MU005782">
    <property type="protein sequence ID" value="KAF2704424.1"/>
    <property type="molecule type" value="Genomic_DNA"/>
</dbReference>
<name>A0A6G1JUZ1_9PLEO</name>
<gene>
    <name evidence="2" type="ORF">K504DRAFT_461187</name>
</gene>
<protein>
    <recommendedName>
        <fullName evidence="4">Carbohydrate-binding module family 18 protein</fullName>
    </recommendedName>
</protein>
<dbReference type="Proteomes" id="UP000799428">
    <property type="component" value="Unassembled WGS sequence"/>
</dbReference>
<accession>A0A6G1JUZ1</accession>
<keyword evidence="3" id="KW-1185">Reference proteome</keyword>
<keyword evidence="1" id="KW-0732">Signal</keyword>
<reference evidence="2" key="1">
    <citation type="journal article" date="2020" name="Stud. Mycol.">
        <title>101 Dothideomycetes genomes: a test case for predicting lifestyles and emergence of pathogens.</title>
        <authorList>
            <person name="Haridas S."/>
            <person name="Albert R."/>
            <person name="Binder M."/>
            <person name="Bloem J."/>
            <person name="Labutti K."/>
            <person name="Salamov A."/>
            <person name="Andreopoulos B."/>
            <person name="Baker S."/>
            <person name="Barry K."/>
            <person name="Bills G."/>
            <person name="Bluhm B."/>
            <person name="Cannon C."/>
            <person name="Castanera R."/>
            <person name="Culley D."/>
            <person name="Daum C."/>
            <person name="Ezra D."/>
            <person name="Gonzalez J."/>
            <person name="Henrissat B."/>
            <person name="Kuo A."/>
            <person name="Liang C."/>
            <person name="Lipzen A."/>
            <person name="Lutzoni F."/>
            <person name="Magnuson J."/>
            <person name="Mondo S."/>
            <person name="Nolan M."/>
            <person name="Ohm R."/>
            <person name="Pangilinan J."/>
            <person name="Park H.-J."/>
            <person name="Ramirez L."/>
            <person name="Alfaro M."/>
            <person name="Sun H."/>
            <person name="Tritt A."/>
            <person name="Yoshinaga Y."/>
            <person name="Zwiers L.-H."/>
            <person name="Turgeon B."/>
            <person name="Goodwin S."/>
            <person name="Spatafora J."/>
            <person name="Crous P."/>
            <person name="Grigoriev I."/>
        </authorList>
    </citation>
    <scope>NUCLEOTIDE SEQUENCE</scope>
    <source>
        <strain evidence="2">CBS 279.74</strain>
    </source>
</reference>
<evidence type="ECO:0000313" key="2">
    <source>
        <dbReference type="EMBL" id="KAF2704424.1"/>
    </source>
</evidence>
<dbReference type="AlphaFoldDB" id="A0A6G1JUZ1"/>
<proteinExistence type="predicted"/>
<evidence type="ECO:0000313" key="3">
    <source>
        <dbReference type="Proteomes" id="UP000799428"/>
    </source>
</evidence>
<feature type="signal peptide" evidence="1">
    <location>
        <begin position="1"/>
        <end position="20"/>
    </location>
</feature>
<evidence type="ECO:0008006" key="4">
    <source>
        <dbReference type="Google" id="ProtNLM"/>
    </source>
</evidence>